<dbReference type="InterPro" id="IPR002999">
    <property type="entry name" value="Tudor"/>
</dbReference>
<dbReference type="PANTHER" id="PTHR10182:SF3">
    <property type="entry name" value="PROTEIN MO25"/>
    <property type="match status" value="1"/>
</dbReference>
<evidence type="ECO:0000313" key="3">
    <source>
        <dbReference type="Proteomes" id="UP000887575"/>
    </source>
</evidence>
<dbReference type="InterPro" id="IPR013878">
    <property type="entry name" value="Mo25"/>
</dbReference>
<dbReference type="Gene3D" id="2.40.50.90">
    <property type="match status" value="1"/>
</dbReference>
<dbReference type="PANTHER" id="PTHR10182">
    <property type="entry name" value="CALCIUM-BINDING PROTEIN 39-RELATED"/>
    <property type="match status" value="1"/>
</dbReference>
<evidence type="ECO:0000259" key="2">
    <source>
        <dbReference type="Pfam" id="PF00567"/>
    </source>
</evidence>
<name>A0AAF3F6X9_9BILA</name>
<sequence>MLGLRLPATMKLFGRSTKTPPEMAKGLKDALLLIEVDKEKDRRRGIEDAGKHLMAIKMMIQSNEGQESAIEMNSQLLTEFMKGDIARHIIINLSLLDFESRKDAVLIIGSMLRRQHGVRWPMAEHLAECPGVFDHLVNCYESSELCSAVGTILRDSIRHERLASMLLESRGFWMFFKLVQDERFDIAGDSFLTLKELLTRHKALVSHFINQNYVCFFEHLNGLLASDNYVAKRQSIRLLGELLINRLNFSAMIRYTSNSENLKLVMNLLSEQSRAIQFEAFHVFKVFIANPEKNQAILAILTRNRVKLLGFLQTFCNERDKDDQFNDEKDYMAENAPEDGEFLVDCGFERPPSPMCDPTKQKPEMLRNGKKFSKIHHIPLVGAAIVEVIHIESPSSFWVRPYNHITSQLILEEPTSEPLIQFAKHEFPNLLKRYCMAPLEDQVSEGDLAADVTQRRYGRARVVEAVSNELVRVIFIDEGRLQWVNPICLAVMPDNFYYHPWQAMYMCLGGVSPIDSSMTEARPRWTEKHDAAFREIIREFELFKVVAIKSTVLHDNYAKAHLVDLFGLKNKQLDQCDKVDVDILGLFGAHCYGSVVQMPVFNAATYVKPAPFQVYEKREVTDQRYETFPDQWEVEQTDEVIEKRNQIAGQNLVNFDYDAEDPKFQIVNMDLKYLQDHKFVSSDGTVLFHVFGAYLQNPYEFYGIPYRKMRAVADDVNNREVEQPLTMREAMLELTSERKEFGDQLDLFYRKKFNRIPMDRPDVNGRKRVMDWLERGIRVYGICSCIGMERRKRNGVYQRVEIICADTSDTYRLRFLDTGGIVAQVYHTEVYQINPRHCQRPAICMQLCWHGVKDNDAAYAAKRAFQVKVIAAFKENFYCDGPIRLTLRGTHEPSKKVVYKGVVPVAPHDMWNVTCCSIVELDSSLTQEMAVQAFAVIASTSAKFAKALFTTPFTFYLGYTTFWQLHYVLLCMSYTFLLRDPKPKSDPTGVKVSSLSK</sequence>
<reference evidence="4" key="1">
    <citation type="submission" date="2024-02" db="UniProtKB">
        <authorList>
            <consortium name="WormBaseParasite"/>
        </authorList>
    </citation>
    <scope>IDENTIFICATION</scope>
</reference>
<dbReference type="InterPro" id="IPR011989">
    <property type="entry name" value="ARM-like"/>
</dbReference>
<dbReference type="WBParaSite" id="MBELARI_LOCUS2678">
    <property type="protein sequence ID" value="MBELARI_LOCUS2678"/>
    <property type="gene ID" value="MBELARI_LOCUS2678"/>
</dbReference>
<dbReference type="Pfam" id="PF08569">
    <property type="entry name" value="Mo25"/>
    <property type="match status" value="1"/>
</dbReference>
<accession>A0AAF3F6X9</accession>
<dbReference type="AlphaFoldDB" id="A0AAF3F6X9"/>
<organism evidence="3 4">
    <name type="scientific">Mesorhabditis belari</name>
    <dbReference type="NCBI Taxonomy" id="2138241"/>
    <lineage>
        <taxon>Eukaryota</taxon>
        <taxon>Metazoa</taxon>
        <taxon>Ecdysozoa</taxon>
        <taxon>Nematoda</taxon>
        <taxon>Chromadorea</taxon>
        <taxon>Rhabditida</taxon>
        <taxon>Rhabditina</taxon>
        <taxon>Rhabditomorpha</taxon>
        <taxon>Rhabditoidea</taxon>
        <taxon>Rhabditidae</taxon>
        <taxon>Mesorhabditinae</taxon>
        <taxon>Mesorhabditis</taxon>
    </lineage>
</organism>
<dbReference type="GO" id="GO:0005737">
    <property type="term" value="C:cytoplasm"/>
    <property type="evidence" value="ECO:0007669"/>
    <property type="project" value="UniProtKB-ARBA"/>
</dbReference>
<protein>
    <recommendedName>
        <fullName evidence="2">Tudor domain-containing protein</fullName>
    </recommendedName>
</protein>
<dbReference type="GO" id="GO:0043539">
    <property type="term" value="F:protein serine/threonine kinase activator activity"/>
    <property type="evidence" value="ECO:0007669"/>
    <property type="project" value="TreeGrafter"/>
</dbReference>
<dbReference type="Gene3D" id="2.30.30.140">
    <property type="match status" value="1"/>
</dbReference>
<evidence type="ECO:0000313" key="4">
    <source>
        <dbReference type="WBParaSite" id="MBELARI_LOCUS2678"/>
    </source>
</evidence>
<proteinExistence type="inferred from homology"/>
<evidence type="ECO:0000256" key="1">
    <source>
        <dbReference type="ARBA" id="ARBA00011012"/>
    </source>
</evidence>
<keyword evidence="3" id="KW-1185">Reference proteome</keyword>
<comment type="similarity">
    <text evidence="1">Belongs to the Mo25 family.</text>
</comment>
<feature type="domain" description="Tudor" evidence="2">
    <location>
        <begin position="386"/>
        <end position="509"/>
    </location>
</feature>
<dbReference type="SUPFAM" id="SSF48371">
    <property type="entry name" value="ARM repeat"/>
    <property type="match status" value="1"/>
</dbReference>
<dbReference type="SUPFAM" id="SSF63748">
    <property type="entry name" value="Tudor/PWWP/MBT"/>
    <property type="match status" value="1"/>
</dbReference>
<dbReference type="InterPro" id="IPR016024">
    <property type="entry name" value="ARM-type_fold"/>
</dbReference>
<dbReference type="Pfam" id="PF00567">
    <property type="entry name" value="TUDOR"/>
    <property type="match status" value="1"/>
</dbReference>
<dbReference type="Proteomes" id="UP000887575">
    <property type="component" value="Unassembled WGS sequence"/>
</dbReference>
<dbReference type="InterPro" id="IPR035437">
    <property type="entry name" value="SNase_OB-fold_sf"/>
</dbReference>
<dbReference type="GO" id="GO:0035556">
    <property type="term" value="P:intracellular signal transduction"/>
    <property type="evidence" value="ECO:0007669"/>
    <property type="project" value="TreeGrafter"/>
</dbReference>
<dbReference type="Gene3D" id="1.25.10.10">
    <property type="entry name" value="Leucine-rich Repeat Variant"/>
    <property type="match status" value="1"/>
</dbReference>